<gene>
    <name evidence="1" type="ORF">BGW36DRAFT_402035</name>
</gene>
<keyword evidence="2" id="KW-1185">Reference proteome</keyword>
<dbReference type="RefSeq" id="XP_046065393.1">
    <property type="nucleotide sequence ID" value="XM_046218817.1"/>
</dbReference>
<reference evidence="1" key="1">
    <citation type="submission" date="2021-12" db="EMBL/GenBank/DDBJ databases">
        <title>Convergent genome expansion in fungi linked to evolution of root-endophyte symbiosis.</title>
        <authorList>
            <consortium name="DOE Joint Genome Institute"/>
            <person name="Ke Y.-H."/>
            <person name="Bonito G."/>
            <person name="Liao H.-L."/>
            <person name="Looney B."/>
            <person name="Rojas-Flechas A."/>
            <person name="Nash J."/>
            <person name="Hameed K."/>
            <person name="Schadt C."/>
            <person name="Martin F."/>
            <person name="Crous P.W."/>
            <person name="Miettinen O."/>
            <person name="Magnuson J.K."/>
            <person name="Labbe J."/>
            <person name="Jacobson D."/>
            <person name="Doktycz M.J."/>
            <person name="Veneault-Fourrey C."/>
            <person name="Kuo A."/>
            <person name="Mondo S."/>
            <person name="Calhoun S."/>
            <person name="Riley R."/>
            <person name="Ohm R."/>
            <person name="LaButti K."/>
            <person name="Andreopoulos B."/>
            <person name="Pangilinan J."/>
            <person name="Nolan M."/>
            <person name="Tritt A."/>
            <person name="Clum A."/>
            <person name="Lipzen A."/>
            <person name="Daum C."/>
            <person name="Barry K."/>
            <person name="Grigoriev I.V."/>
            <person name="Vilgalys R."/>
        </authorList>
    </citation>
    <scope>NUCLEOTIDE SEQUENCE</scope>
    <source>
        <strain evidence="1">PMI_201</strain>
    </source>
</reference>
<dbReference type="GeneID" id="70249104"/>
<evidence type="ECO:0000313" key="1">
    <source>
        <dbReference type="EMBL" id="KAH8688967.1"/>
    </source>
</evidence>
<dbReference type="SUPFAM" id="SSF51556">
    <property type="entry name" value="Metallo-dependent hydrolases"/>
    <property type="match status" value="1"/>
</dbReference>
<evidence type="ECO:0000313" key="2">
    <source>
        <dbReference type="Proteomes" id="UP001201262"/>
    </source>
</evidence>
<protein>
    <submittedName>
        <fullName evidence="1">Uncharacterized protein</fullName>
    </submittedName>
</protein>
<name>A0AAD4PRI8_9EURO</name>
<proteinExistence type="predicted"/>
<comment type="caution">
    <text evidence="1">The sequence shown here is derived from an EMBL/GenBank/DDBJ whole genome shotgun (WGS) entry which is preliminary data.</text>
</comment>
<dbReference type="Proteomes" id="UP001201262">
    <property type="component" value="Unassembled WGS sequence"/>
</dbReference>
<sequence length="219" mass="24858">MHLSLTSPCCQGKSYPGRATEMAHKADNHVTAEVQKPPYRFGALAVLSMHNPVRAGTELRMASTTSGSLKEYYYIAKHDAFWVWEVVQELDVPVPFPPHYPTTEGLGAGNKLATRRDLVGAVFPFNLWRACYCCSPSKEDYAYHFKPNVAITIFGNYSTTGLKYCIMKKESTVVYYPYDSIKKVQDWWKDIDLPPNHKEDIARANSTRPFRLPSSQLLE</sequence>
<accession>A0AAD4PRI8</accession>
<dbReference type="AlphaFoldDB" id="A0AAD4PRI8"/>
<dbReference type="InterPro" id="IPR032466">
    <property type="entry name" value="Metal_Hydrolase"/>
</dbReference>
<organism evidence="1 2">
    <name type="scientific">Talaromyces proteolyticus</name>
    <dbReference type="NCBI Taxonomy" id="1131652"/>
    <lineage>
        <taxon>Eukaryota</taxon>
        <taxon>Fungi</taxon>
        <taxon>Dikarya</taxon>
        <taxon>Ascomycota</taxon>
        <taxon>Pezizomycotina</taxon>
        <taxon>Eurotiomycetes</taxon>
        <taxon>Eurotiomycetidae</taxon>
        <taxon>Eurotiales</taxon>
        <taxon>Trichocomaceae</taxon>
        <taxon>Talaromyces</taxon>
        <taxon>Talaromyces sect. Bacilispori</taxon>
    </lineage>
</organism>
<dbReference type="EMBL" id="JAJTJA010000016">
    <property type="protein sequence ID" value="KAH8688967.1"/>
    <property type="molecule type" value="Genomic_DNA"/>
</dbReference>
<dbReference type="Gene3D" id="3.20.20.140">
    <property type="entry name" value="Metal-dependent hydrolases"/>
    <property type="match status" value="2"/>
</dbReference>